<dbReference type="AlphaFoldDB" id="A0A2V4KM09"/>
<evidence type="ECO:0000259" key="2">
    <source>
        <dbReference type="Pfam" id="PF13400"/>
    </source>
</evidence>
<feature type="non-terminal residue" evidence="3">
    <location>
        <position position="307"/>
    </location>
</feature>
<dbReference type="Pfam" id="PF13400">
    <property type="entry name" value="Tad"/>
    <property type="match status" value="1"/>
</dbReference>
<evidence type="ECO:0000313" key="3">
    <source>
        <dbReference type="EMBL" id="PYC21148.1"/>
    </source>
</evidence>
<evidence type="ECO:0000313" key="4">
    <source>
        <dbReference type="Proteomes" id="UP000248146"/>
    </source>
</evidence>
<feature type="domain" description="Putative Flp pilus-assembly TadG-like N-terminal" evidence="2">
    <location>
        <begin position="18"/>
        <end position="63"/>
    </location>
</feature>
<feature type="region of interest" description="Disordered" evidence="1">
    <location>
        <begin position="274"/>
        <end position="307"/>
    </location>
</feature>
<accession>A0A2V4KM09</accession>
<sequence length="307" mass="30933">MSPRKPRRSTALPQRQRGAAIVLIVIALVSILLMSALALDGGHMLVNKTRLQSAVDAAALSGAKTLSEYVGGDMSAGASAAQAAVTLTLDLNAAASGNAELAGVSDLALVTFSASVYGPFATSAGSDARYVRVAVPDFPLAGFFWGVLQMFGNPADKAVAAIATAGPSPTSPCELAPVMVCGEPGQANFGFDFGALQVLKSASHNDANIGPGNFQLLDFGSGGKTVGDLMAGGGTLCPQIGENVQTKPGNTVGPSVKGLNTRFGDYSGGYDADDYPPDLVTDHGQEGGTGNSGSFSLADDGSTILFG</sequence>
<proteinExistence type="predicted"/>
<gene>
    <name evidence="3" type="ORF">DMO17_17520</name>
</gene>
<dbReference type="RefSeq" id="WP_110683761.1">
    <property type="nucleotide sequence ID" value="NZ_QJRX01000009.1"/>
</dbReference>
<dbReference type="Proteomes" id="UP000248146">
    <property type="component" value="Unassembled WGS sequence"/>
</dbReference>
<dbReference type="InterPro" id="IPR028087">
    <property type="entry name" value="Tad_N"/>
</dbReference>
<dbReference type="OrthoDB" id="6350731at2"/>
<name>A0A2V4KM09_AQUAC</name>
<organism evidence="3 4">
    <name type="scientific">Aquipseudomonas alcaligenes</name>
    <name type="common">Pseudomonas alcaligenes</name>
    <dbReference type="NCBI Taxonomy" id="43263"/>
    <lineage>
        <taxon>Bacteria</taxon>
        <taxon>Pseudomonadati</taxon>
        <taxon>Pseudomonadota</taxon>
        <taxon>Gammaproteobacteria</taxon>
        <taxon>Pseudomonadales</taxon>
        <taxon>Pseudomonadaceae</taxon>
        <taxon>Aquipseudomonas</taxon>
    </lineage>
</organism>
<protein>
    <submittedName>
        <fullName evidence="3">Pilus assembly protein</fullName>
    </submittedName>
</protein>
<comment type="caution">
    <text evidence="3">The sequence shown here is derived from an EMBL/GenBank/DDBJ whole genome shotgun (WGS) entry which is preliminary data.</text>
</comment>
<evidence type="ECO:0000256" key="1">
    <source>
        <dbReference type="SAM" id="MobiDB-lite"/>
    </source>
</evidence>
<reference evidence="3 4" key="1">
    <citation type="submission" date="2018-06" db="EMBL/GenBank/DDBJ databases">
        <title>Pseudomonas diversity within urban Lake Michigan freshwaters.</title>
        <authorList>
            <person name="Batrich M."/>
            <person name="Hatzopoulos T."/>
            <person name="Putonti C."/>
        </authorList>
    </citation>
    <scope>NUCLEOTIDE SEQUENCE [LARGE SCALE GENOMIC DNA]</scope>
    <source>
        <strain evidence="3 4">MB-090714</strain>
    </source>
</reference>
<dbReference type="EMBL" id="QJRX01000009">
    <property type="protein sequence ID" value="PYC21148.1"/>
    <property type="molecule type" value="Genomic_DNA"/>
</dbReference>